<reference evidence="2" key="2">
    <citation type="submission" date="2014-03" db="EMBL/GenBank/DDBJ databases">
        <title>The whipworm genome and dual-species transcriptomics of an intimate host-pathogen interaction.</title>
        <authorList>
            <person name="Foth B.J."/>
            <person name="Tsai I.J."/>
            <person name="Reid A.J."/>
            <person name="Bancroft A.J."/>
            <person name="Nichol S."/>
            <person name="Tracey A."/>
            <person name="Holroyd N."/>
            <person name="Cotton J.A."/>
            <person name="Stanley E.J."/>
            <person name="Zarowiecki M."/>
            <person name="Liu J.Z."/>
            <person name="Huckvale T."/>
            <person name="Cooper P.J."/>
            <person name="Grencis R.K."/>
            <person name="Berriman M."/>
        </authorList>
    </citation>
    <scope>NUCLEOTIDE SEQUENCE [LARGE SCALE GENOMIC DNA]</scope>
</reference>
<dbReference type="OrthoDB" id="428974at2759"/>
<feature type="domain" description="Dual specificity phosphatase catalytic" evidence="1">
    <location>
        <begin position="58"/>
        <end position="172"/>
    </location>
</feature>
<dbReference type="GO" id="GO:0004651">
    <property type="term" value="F:polynucleotide 5'-phosphatase activity"/>
    <property type="evidence" value="ECO:0007669"/>
    <property type="project" value="TreeGrafter"/>
</dbReference>
<protein>
    <submittedName>
        <fullName evidence="2">DSPc domain containing protein</fullName>
    </submittedName>
</protein>
<gene>
    <name evidence="2" type="ORF">TTRE_0000746601</name>
</gene>
<accession>A0A077ZFN2</accession>
<dbReference type="PANTHER" id="PTHR10367:SF9">
    <property type="entry name" value="DUAL-SPECIFICITY PHOSPHATASE 11 (RNA_RNP COMPLEX 1-INTERACTING)"/>
    <property type="match status" value="1"/>
</dbReference>
<dbReference type="EMBL" id="HG806501">
    <property type="protein sequence ID" value="CDW59136.1"/>
    <property type="molecule type" value="Genomic_DNA"/>
</dbReference>
<evidence type="ECO:0000313" key="2">
    <source>
        <dbReference type="EMBL" id="CDW59136.1"/>
    </source>
</evidence>
<dbReference type="Gene3D" id="3.90.190.10">
    <property type="entry name" value="Protein tyrosine phosphatase superfamily"/>
    <property type="match status" value="1"/>
</dbReference>
<evidence type="ECO:0000313" key="3">
    <source>
        <dbReference type="Proteomes" id="UP000030665"/>
    </source>
</evidence>
<dbReference type="InterPro" id="IPR029021">
    <property type="entry name" value="Prot-tyrosine_phosphatase-like"/>
</dbReference>
<evidence type="ECO:0000259" key="1">
    <source>
        <dbReference type="Pfam" id="PF00782"/>
    </source>
</evidence>
<dbReference type="AlphaFoldDB" id="A0A077ZFN2"/>
<sequence length="191" mass="22267">MPQNRVLPLDWIEYTALGQCIPGTFFIASKTPLGEKLSALLPCADCHFTPVQLFKEIKTSGYKLRKVIDITATNRYYDPKVFKAYNVEYIHVPTPGGSVPRNELLRKFVEEVKSFKERWKRWAYDRSVICVCSTHGVNRAGYFICKYLINYEGWQAEEAIRRFEEYRGHKFESQYLTEDVLSSDPSFLLKT</sequence>
<dbReference type="STRING" id="36087.A0A077ZFN2"/>
<proteinExistence type="predicted"/>
<organism evidence="2 3">
    <name type="scientific">Trichuris trichiura</name>
    <name type="common">Whipworm</name>
    <name type="synonym">Trichocephalus trichiurus</name>
    <dbReference type="NCBI Taxonomy" id="36087"/>
    <lineage>
        <taxon>Eukaryota</taxon>
        <taxon>Metazoa</taxon>
        <taxon>Ecdysozoa</taxon>
        <taxon>Nematoda</taxon>
        <taxon>Enoplea</taxon>
        <taxon>Dorylaimia</taxon>
        <taxon>Trichinellida</taxon>
        <taxon>Trichuridae</taxon>
        <taxon>Trichuris</taxon>
    </lineage>
</organism>
<dbReference type="InterPro" id="IPR051029">
    <property type="entry name" value="mRNA_Capping_Enz/RNA_Phosphat"/>
</dbReference>
<dbReference type="InterPro" id="IPR000340">
    <property type="entry name" value="Dual-sp_phosphatase_cat-dom"/>
</dbReference>
<keyword evidence="3" id="KW-1185">Reference proteome</keyword>
<name>A0A077ZFN2_TRITR</name>
<dbReference type="SUPFAM" id="SSF52799">
    <property type="entry name" value="(Phosphotyrosine protein) phosphatases II"/>
    <property type="match status" value="1"/>
</dbReference>
<reference evidence="2" key="1">
    <citation type="submission" date="2014-01" db="EMBL/GenBank/DDBJ databases">
        <authorList>
            <person name="Aslett M."/>
        </authorList>
    </citation>
    <scope>NUCLEOTIDE SEQUENCE</scope>
</reference>
<dbReference type="Proteomes" id="UP000030665">
    <property type="component" value="Unassembled WGS sequence"/>
</dbReference>
<dbReference type="Pfam" id="PF00782">
    <property type="entry name" value="DSPc"/>
    <property type="match status" value="1"/>
</dbReference>
<dbReference type="PANTHER" id="PTHR10367">
    <property type="entry name" value="MRNA-CAPPING ENZYME"/>
    <property type="match status" value="1"/>
</dbReference>